<gene>
    <name evidence="2" type="ORF">BLA18112_00350</name>
</gene>
<dbReference type="AlphaFoldDB" id="A0A6P2TE64"/>
<sequence length="451" mass="47973">MGRNDISGFSARVSQVGESATGSTSKPTPTTGQRDTGERTAMPAALARLGTRPVPGNSPDPADPATQRRSFSTKPKASPAPGVADSHDATAPGFAVRRSPALTGQAVTVEHVRTSAPAPVTMRQAFPVTDPDGPPMTVALRDYPGKPGVHLVVNPDGGPARFTATPRGDGKLLIAPLMKAAAYDEHGEHVPGTDPLDLSIRWSRPHSDSVPDEADPRFSAGHAEAHGSPSDPVTQRDRDMSACEKFELESRAVCTAAGIDKVDYREFDALFDTHDVKSIEDTDDVGDAEFVCVTIRTGKEALLTEGVATCHSITLYGSNQAGETVMMSYHDGGDDNVLTRMVRHMRDPRKMGGMPALPQHFMIVGGQFSPGGGDDANTITRERELLAESFRLNIPVRAARLHTTTLEFDGHGNELENQRSRSVAVMSTATGIAYRDEDGSSEAGSPARSDD</sequence>
<feature type="compositionally biased region" description="Low complexity" evidence="1">
    <location>
        <begin position="21"/>
        <end position="32"/>
    </location>
</feature>
<feature type="region of interest" description="Disordered" evidence="1">
    <location>
        <begin position="189"/>
        <end position="239"/>
    </location>
</feature>
<dbReference type="RefSeq" id="WP_175042136.1">
    <property type="nucleotide sequence ID" value="NZ_CABVQI010000001.1"/>
</dbReference>
<proteinExistence type="predicted"/>
<protein>
    <submittedName>
        <fullName evidence="2">Uncharacterized protein</fullName>
    </submittedName>
</protein>
<evidence type="ECO:0000313" key="2">
    <source>
        <dbReference type="EMBL" id="VWC56427.1"/>
    </source>
</evidence>
<dbReference type="EMBL" id="CABVQI010000001">
    <property type="protein sequence ID" value="VWC56427.1"/>
    <property type="molecule type" value="Genomic_DNA"/>
</dbReference>
<reference evidence="2 3" key="1">
    <citation type="submission" date="2019-09" db="EMBL/GenBank/DDBJ databases">
        <authorList>
            <person name="Depoorter E."/>
        </authorList>
    </citation>
    <scope>NUCLEOTIDE SEQUENCE [LARGE SCALE GENOMIC DNA]</scope>
    <source>
        <strain evidence="2">R-18112</strain>
    </source>
</reference>
<dbReference type="Proteomes" id="UP000494274">
    <property type="component" value="Unassembled WGS sequence"/>
</dbReference>
<feature type="region of interest" description="Disordered" evidence="1">
    <location>
        <begin position="432"/>
        <end position="451"/>
    </location>
</feature>
<accession>A0A6P2TE64</accession>
<name>A0A6P2TE64_BURL3</name>
<organism evidence="2 3">
    <name type="scientific">Burkholderia lata (strain ATCC 17760 / DSM 23089 / LMG 22485 / NCIMB 9086 / R18194 / 383)</name>
    <dbReference type="NCBI Taxonomy" id="482957"/>
    <lineage>
        <taxon>Bacteria</taxon>
        <taxon>Pseudomonadati</taxon>
        <taxon>Pseudomonadota</taxon>
        <taxon>Betaproteobacteria</taxon>
        <taxon>Burkholderiales</taxon>
        <taxon>Burkholderiaceae</taxon>
        <taxon>Burkholderia</taxon>
        <taxon>Burkholderia cepacia complex</taxon>
    </lineage>
</organism>
<evidence type="ECO:0000313" key="3">
    <source>
        <dbReference type="Proteomes" id="UP000494274"/>
    </source>
</evidence>
<evidence type="ECO:0000256" key="1">
    <source>
        <dbReference type="SAM" id="MobiDB-lite"/>
    </source>
</evidence>
<feature type="region of interest" description="Disordered" evidence="1">
    <location>
        <begin position="1"/>
        <end position="90"/>
    </location>
</feature>